<evidence type="ECO:0000256" key="1">
    <source>
        <dbReference type="ARBA" id="ARBA00004651"/>
    </source>
</evidence>
<feature type="domain" description="ABC transmembrane type-1" evidence="8">
    <location>
        <begin position="88"/>
        <end position="302"/>
    </location>
</feature>
<comment type="subcellular location">
    <subcellularLocation>
        <location evidence="1 7">Cell membrane</location>
        <topology evidence="1 7">Multi-pass membrane protein</topology>
    </subcellularLocation>
</comment>
<dbReference type="Gene3D" id="1.10.3720.10">
    <property type="entry name" value="MetI-like"/>
    <property type="match status" value="1"/>
</dbReference>
<dbReference type="EMBL" id="RCUX01000006">
    <property type="protein sequence ID" value="RLP75506.1"/>
    <property type="molecule type" value="Genomic_DNA"/>
</dbReference>
<keyword evidence="2 7" id="KW-0813">Transport</keyword>
<feature type="transmembrane region" description="Helical" evidence="7">
    <location>
        <begin position="123"/>
        <end position="146"/>
    </location>
</feature>
<dbReference type="InterPro" id="IPR035906">
    <property type="entry name" value="MetI-like_sf"/>
</dbReference>
<name>A0A3L7A5B1_9MICO</name>
<evidence type="ECO:0000256" key="7">
    <source>
        <dbReference type="RuleBase" id="RU363032"/>
    </source>
</evidence>
<evidence type="ECO:0000313" key="10">
    <source>
        <dbReference type="Proteomes" id="UP000272503"/>
    </source>
</evidence>
<evidence type="ECO:0000256" key="6">
    <source>
        <dbReference type="ARBA" id="ARBA00023136"/>
    </source>
</evidence>
<dbReference type="InterPro" id="IPR050809">
    <property type="entry name" value="UgpAE/MalFG_permease"/>
</dbReference>
<dbReference type="GO" id="GO:0055085">
    <property type="term" value="P:transmembrane transport"/>
    <property type="evidence" value="ECO:0007669"/>
    <property type="project" value="InterPro"/>
</dbReference>
<dbReference type="Pfam" id="PF00528">
    <property type="entry name" value="BPD_transp_1"/>
    <property type="match status" value="1"/>
</dbReference>
<evidence type="ECO:0000256" key="4">
    <source>
        <dbReference type="ARBA" id="ARBA00022692"/>
    </source>
</evidence>
<keyword evidence="5 7" id="KW-1133">Transmembrane helix</keyword>
<keyword evidence="3" id="KW-1003">Cell membrane</keyword>
<comment type="similarity">
    <text evidence="7">Belongs to the binding-protein-dependent transport system permease family.</text>
</comment>
<evidence type="ECO:0000256" key="3">
    <source>
        <dbReference type="ARBA" id="ARBA00022475"/>
    </source>
</evidence>
<dbReference type="RefSeq" id="WP_121648477.1">
    <property type="nucleotide sequence ID" value="NZ_RCUX01000006.1"/>
</dbReference>
<sequence>MDVMAVLSAPSASRAAKPRTSASKRVQNRAAYLFVTPFFIALIALVLLPLGYSAYLSLYREQIVGGVSFVGLENYITAFSDPKFLEGLGRVTTILLVQVPIMLALSLLFALIIDSDRLRASKFFRLAIFVPYAVPSVIATLMWGYLYGGEYGPIAQLGATLGLPTPDLLSQEWMLTSIMNIITWEFVGYNMIILYASLRTLPTEVFEAARMDGAGAFRVAWSIKIPAIRPALLLTLIFSIIGTFQVFNEPSLMYKIAPNVIGASYTPNLYAYNLAFVNQQVNYAAALAFFLGIVIMVVSFTVQNTIERRNQKAMG</sequence>
<feature type="transmembrane region" description="Helical" evidence="7">
    <location>
        <begin position="227"/>
        <end position="247"/>
    </location>
</feature>
<dbReference type="CDD" id="cd06261">
    <property type="entry name" value="TM_PBP2"/>
    <property type="match status" value="1"/>
</dbReference>
<evidence type="ECO:0000313" key="9">
    <source>
        <dbReference type="EMBL" id="RLP75506.1"/>
    </source>
</evidence>
<feature type="transmembrane region" description="Helical" evidence="7">
    <location>
        <begin position="173"/>
        <end position="196"/>
    </location>
</feature>
<dbReference type="PANTHER" id="PTHR43227">
    <property type="entry name" value="BLL4140 PROTEIN"/>
    <property type="match status" value="1"/>
</dbReference>
<feature type="transmembrane region" description="Helical" evidence="7">
    <location>
        <begin position="91"/>
        <end position="111"/>
    </location>
</feature>
<evidence type="ECO:0000256" key="5">
    <source>
        <dbReference type="ARBA" id="ARBA00022989"/>
    </source>
</evidence>
<proteinExistence type="inferred from homology"/>
<feature type="transmembrane region" description="Helical" evidence="7">
    <location>
        <begin position="31"/>
        <end position="51"/>
    </location>
</feature>
<dbReference type="GO" id="GO:0005886">
    <property type="term" value="C:plasma membrane"/>
    <property type="evidence" value="ECO:0007669"/>
    <property type="project" value="UniProtKB-SubCell"/>
</dbReference>
<reference evidence="9 10" key="1">
    <citation type="submission" date="2018-10" db="EMBL/GenBank/DDBJ databases">
        <authorList>
            <person name="Li J."/>
        </authorList>
    </citation>
    <scope>NUCLEOTIDE SEQUENCE [LARGE SCALE GENOMIC DNA]</scope>
    <source>
        <strain evidence="9 10">IF 016277</strain>
    </source>
</reference>
<feature type="transmembrane region" description="Helical" evidence="7">
    <location>
        <begin position="283"/>
        <end position="302"/>
    </location>
</feature>
<protein>
    <submittedName>
        <fullName evidence="9">Sugar ABC transporter permease</fullName>
    </submittedName>
</protein>
<organism evidence="9 10">
    <name type="scientific">Mycetocola tolaasinivorans</name>
    <dbReference type="NCBI Taxonomy" id="76635"/>
    <lineage>
        <taxon>Bacteria</taxon>
        <taxon>Bacillati</taxon>
        <taxon>Actinomycetota</taxon>
        <taxon>Actinomycetes</taxon>
        <taxon>Micrococcales</taxon>
        <taxon>Microbacteriaceae</taxon>
        <taxon>Mycetocola</taxon>
    </lineage>
</organism>
<dbReference type="InterPro" id="IPR000515">
    <property type="entry name" value="MetI-like"/>
</dbReference>
<gene>
    <name evidence="9" type="ORF">D9V32_08465</name>
</gene>
<dbReference type="AlphaFoldDB" id="A0A3L7A5B1"/>
<comment type="caution">
    <text evidence="9">The sequence shown here is derived from an EMBL/GenBank/DDBJ whole genome shotgun (WGS) entry which is preliminary data.</text>
</comment>
<dbReference type="OrthoDB" id="3210259at2"/>
<evidence type="ECO:0000259" key="8">
    <source>
        <dbReference type="PROSITE" id="PS50928"/>
    </source>
</evidence>
<accession>A0A3L7A5B1</accession>
<dbReference type="Proteomes" id="UP000272503">
    <property type="component" value="Unassembled WGS sequence"/>
</dbReference>
<keyword evidence="6 7" id="KW-0472">Membrane</keyword>
<keyword evidence="4 7" id="KW-0812">Transmembrane</keyword>
<dbReference type="PROSITE" id="PS50928">
    <property type="entry name" value="ABC_TM1"/>
    <property type="match status" value="1"/>
</dbReference>
<dbReference type="SUPFAM" id="SSF161098">
    <property type="entry name" value="MetI-like"/>
    <property type="match status" value="1"/>
</dbReference>
<dbReference type="PANTHER" id="PTHR43227:SF8">
    <property type="entry name" value="DIACETYLCHITOBIOSE UPTAKE SYSTEM PERMEASE PROTEIN DASB"/>
    <property type="match status" value="1"/>
</dbReference>
<evidence type="ECO:0000256" key="2">
    <source>
        <dbReference type="ARBA" id="ARBA00022448"/>
    </source>
</evidence>
<keyword evidence="10" id="KW-1185">Reference proteome</keyword>